<comment type="caution">
    <text evidence="2">The sequence shown here is derived from an EMBL/GenBank/DDBJ whole genome shotgun (WGS) entry which is preliminary data.</text>
</comment>
<evidence type="ECO:0000313" key="2">
    <source>
        <dbReference type="EMBL" id="KAK3315766.1"/>
    </source>
</evidence>
<keyword evidence="3" id="KW-1185">Reference proteome</keyword>
<reference evidence="2" key="2">
    <citation type="submission" date="2023-06" db="EMBL/GenBank/DDBJ databases">
        <authorList>
            <consortium name="Lawrence Berkeley National Laboratory"/>
            <person name="Haridas S."/>
            <person name="Hensen N."/>
            <person name="Bonometti L."/>
            <person name="Westerberg I."/>
            <person name="Brannstrom I.O."/>
            <person name="Guillou S."/>
            <person name="Cros-Aarteil S."/>
            <person name="Calhoun S."/>
            <person name="Kuo A."/>
            <person name="Mondo S."/>
            <person name="Pangilinan J."/>
            <person name="Riley R."/>
            <person name="Labutti K."/>
            <person name="Andreopoulos B."/>
            <person name="Lipzen A."/>
            <person name="Chen C."/>
            <person name="Yanf M."/>
            <person name="Daum C."/>
            <person name="Ng V."/>
            <person name="Clum A."/>
            <person name="Steindorff A."/>
            <person name="Ohm R."/>
            <person name="Martin F."/>
            <person name="Silar P."/>
            <person name="Natvig D."/>
            <person name="Lalanne C."/>
            <person name="Gautier V."/>
            <person name="Ament-Velasquez S.L."/>
            <person name="Kruys A."/>
            <person name="Hutchinson M.I."/>
            <person name="Powell A.J."/>
            <person name="Barry K."/>
            <person name="Miller A.N."/>
            <person name="Grigoriev I.V."/>
            <person name="Debuchy R."/>
            <person name="Gladieux P."/>
            <person name="Thoren M.H."/>
            <person name="Johannesson H."/>
        </authorList>
    </citation>
    <scope>NUCLEOTIDE SEQUENCE</scope>
    <source>
        <strain evidence="2">CBS 118394</strain>
    </source>
</reference>
<proteinExistence type="predicted"/>
<reference evidence="2" key="1">
    <citation type="journal article" date="2023" name="Mol. Phylogenet. Evol.">
        <title>Genome-scale phylogeny and comparative genomics of the fungal order Sordariales.</title>
        <authorList>
            <person name="Hensen N."/>
            <person name="Bonometti L."/>
            <person name="Westerberg I."/>
            <person name="Brannstrom I.O."/>
            <person name="Guillou S."/>
            <person name="Cros-Aarteil S."/>
            <person name="Calhoun S."/>
            <person name="Haridas S."/>
            <person name="Kuo A."/>
            <person name="Mondo S."/>
            <person name="Pangilinan J."/>
            <person name="Riley R."/>
            <person name="LaButti K."/>
            <person name="Andreopoulos B."/>
            <person name="Lipzen A."/>
            <person name="Chen C."/>
            <person name="Yan M."/>
            <person name="Daum C."/>
            <person name="Ng V."/>
            <person name="Clum A."/>
            <person name="Steindorff A."/>
            <person name="Ohm R.A."/>
            <person name="Martin F."/>
            <person name="Silar P."/>
            <person name="Natvig D.O."/>
            <person name="Lalanne C."/>
            <person name="Gautier V."/>
            <person name="Ament-Velasquez S.L."/>
            <person name="Kruys A."/>
            <person name="Hutchinson M.I."/>
            <person name="Powell A.J."/>
            <person name="Barry K."/>
            <person name="Miller A.N."/>
            <person name="Grigoriev I.V."/>
            <person name="Debuchy R."/>
            <person name="Gladieux P."/>
            <person name="Hiltunen Thoren M."/>
            <person name="Johannesson H."/>
        </authorList>
    </citation>
    <scope>NUCLEOTIDE SEQUENCE</scope>
    <source>
        <strain evidence="2">CBS 118394</strain>
    </source>
</reference>
<organism evidence="2 3">
    <name type="scientific">Apodospora peruviana</name>
    <dbReference type="NCBI Taxonomy" id="516989"/>
    <lineage>
        <taxon>Eukaryota</taxon>
        <taxon>Fungi</taxon>
        <taxon>Dikarya</taxon>
        <taxon>Ascomycota</taxon>
        <taxon>Pezizomycotina</taxon>
        <taxon>Sordariomycetes</taxon>
        <taxon>Sordariomycetidae</taxon>
        <taxon>Sordariales</taxon>
        <taxon>Lasiosphaeriaceae</taxon>
        <taxon>Apodospora</taxon>
    </lineage>
</organism>
<evidence type="ECO:0000256" key="1">
    <source>
        <dbReference type="SAM" id="MobiDB-lite"/>
    </source>
</evidence>
<name>A0AAE0M1H1_9PEZI</name>
<protein>
    <submittedName>
        <fullName evidence="2">Uncharacterized protein</fullName>
    </submittedName>
</protein>
<dbReference type="Proteomes" id="UP001283341">
    <property type="component" value="Unassembled WGS sequence"/>
</dbReference>
<gene>
    <name evidence="2" type="ORF">B0H66DRAFT_624444</name>
</gene>
<accession>A0AAE0M1H1</accession>
<dbReference type="EMBL" id="JAUEDM010000005">
    <property type="protein sequence ID" value="KAK3315766.1"/>
    <property type="molecule type" value="Genomic_DNA"/>
</dbReference>
<evidence type="ECO:0000313" key="3">
    <source>
        <dbReference type="Proteomes" id="UP001283341"/>
    </source>
</evidence>
<sequence>MSTSGASGPAGEAPRNQIRPPATPHYRIFNAHDGYSVFSAVHRSSNVARHPFGIQLYTLVALREPPLEIALRLADLVSGWKQTILPRVDIYLRRMNSIEQCMRHQRQEKQYRNKKSVGGGLPIVPVWWESRLAYRNWILVIGKDCNDWESVLEKGLTSVQFDWCGDSEDEFAAYEDECEEEPELMFVEHTPPGPSPPMHQVVLIHQAVVVDPVAAAAQQDQLGDEEWLTLPLKDRLHDDKHKGLGELYNDIIGRLSQCCDVSGRPRDKFTFVDLWGKWDGQAAYHYVDDHDMEDNNENNGEDEWATIHWSGDHEDLGS</sequence>
<feature type="region of interest" description="Disordered" evidence="1">
    <location>
        <begin position="1"/>
        <end position="23"/>
    </location>
</feature>
<dbReference type="AlphaFoldDB" id="A0AAE0M1H1"/>